<feature type="compositionally biased region" description="Low complexity" evidence="1">
    <location>
        <begin position="80"/>
        <end position="94"/>
    </location>
</feature>
<feature type="compositionally biased region" description="Gly residues" evidence="1">
    <location>
        <begin position="135"/>
        <end position="144"/>
    </location>
</feature>
<proteinExistence type="predicted"/>
<evidence type="ECO:0000256" key="1">
    <source>
        <dbReference type="SAM" id="MobiDB-lite"/>
    </source>
</evidence>
<feature type="compositionally biased region" description="Basic and acidic residues" evidence="1">
    <location>
        <begin position="146"/>
        <end position="170"/>
    </location>
</feature>
<keyword evidence="2" id="KW-1133">Transmembrane helix</keyword>
<evidence type="ECO:0000256" key="2">
    <source>
        <dbReference type="SAM" id="Phobius"/>
    </source>
</evidence>
<organism evidence="3 4">
    <name type="scientific">Ascodesmis nigricans</name>
    <dbReference type="NCBI Taxonomy" id="341454"/>
    <lineage>
        <taxon>Eukaryota</taxon>
        <taxon>Fungi</taxon>
        <taxon>Dikarya</taxon>
        <taxon>Ascomycota</taxon>
        <taxon>Pezizomycotina</taxon>
        <taxon>Pezizomycetes</taxon>
        <taxon>Pezizales</taxon>
        <taxon>Ascodesmidaceae</taxon>
        <taxon>Ascodesmis</taxon>
    </lineage>
</organism>
<protein>
    <submittedName>
        <fullName evidence="3">Uncharacterized protein</fullName>
    </submittedName>
</protein>
<evidence type="ECO:0000313" key="3">
    <source>
        <dbReference type="EMBL" id="TGZ77454.1"/>
    </source>
</evidence>
<name>A0A4V3SHT1_9PEZI</name>
<dbReference type="Proteomes" id="UP000298138">
    <property type="component" value="Unassembled WGS sequence"/>
</dbReference>
<feature type="region of interest" description="Disordered" evidence="1">
    <location>
        <begin position="66"/>
        <end position="184"/>
    </location>
</feature>
<dbReference type="AlphaFoldDB" id="A0A4V3SHT1"/>
<sequence length="184" mass="18091">MDAVSVAACVEAREMCERKRRIEGGFVVVAGVVVGAISAALDGAAPPPPAVVAVVAVVAGAGAGTGTGTGVGDDDDAGRDAANVSSTSSSDTTSGRFVPRVNGSSGANSKKGVREKSKLRSGFGELPEVGEVGPASGGAGGGDDINGDRWGDGEEVGRRDGQRDGGRDGEIGWDGEVPVPWVGG</sequence>
<keyword evidence="2" id="KW-0812">Transmembrane</keyword>
<keyword evidence="4" id="KW-1185">Reference proteome</keyword>
<dbReference type="InParanoid" id="A0A4V3SHT1"/>
<accession>A0A4V3SHT1</accession>
<keyword evidence="2" id="KW-0472">Membrane</keyword>
<evidence type="ECO:0000313" key="4">
    <source>
        <dbReference type="Proteomes" id="UP000298138"/>
    </source>
</evidence>
<reference evidence="3 4" key="1">
    <citation type="submission" date="2019-04" db="EMBL/GenBank/DDBJ databases">
        <title>Comparative genomics and transcriptomics to analyze fruiting body development in filamentous ascomycetes.</title>
        <authorList>
            <consortium name="DOE Joint Genome Institute"/>
            <person name="Lutkenhaus R."/>
            <person name="Traeger S."/>
            <person name="Breuer J."/>
            <person name="Kuo A."/>
            <person name="Lipzen A."/>
            <person name="Pangilinan J."/>
            <person name="Dilworth D."/>
            <person name="Sandor L."/>
            <person name="Poggeler S."/>
            <person name="Barry K."/>
            <person name="Grigoriev I.V."/>
            <person name="Nowrousian M."/>
        </authorList>
    </citation>
    <scope>NUCLEOTIDE SEQUENCE [LARGE SCALE GENOMIC DNA]</scope>
    <source>
        <strain evidence="3 4">CBS 389.68</strain>
    </source>
</reference>
<gene>
    <name evidence="3" type="ORF">EX30DRAFT_344098</name>
</gene>
<dbReference type="EMBL" id="ML220153">
    <property type="protein sequence ID" value="TGZ77454.1"/>
    <property type="molecule type" value="Genomic_DNA"/>
</dbReference>
<feature type="transmembrane region" description="Helical" evidence="2">
    <location>
        <begin position="22"/>
        <end position="41"/>
    </location>
</feature>